<evidence type="ECO:0008006" key="4">
    <source>
        <dbReference type="Google" id="ProtNLM"/>
    </source>
</evidence>
<evidence type="ECO:0000313" key="3">
    <source>
        <dbReference type="Proteomes" id="UP001190700"/>
    </source>
</evidence>
<comment type="caution">
    <text evidence="2">The sequence shown here is derived from an EMBL/GenBank/DDBJ whole genome shotgun (WGS) entry which is preliminary data.</text>
</comment>
<organism evidence="2 3">
    <name type="scientific">Cymbomonas tetramitiformis</name>
    <dbReference type="NCBI Taxonomy" id="36881"/>
    <lineage>
        <taxon>Eukaryota</taxon>
        <taxon>Viridiplantae</taxon>
        <taxon>Chlorophyta</taxon>
        <taxon>Pyramimonadophyceae</taxon>
        <taxon>Pyramimonadales</taxon>
        <taxon>Pyramimonadaceae</taxon>
        <taxon>Cymbomonas</taxon>
    </lineage>
</organism>
<protein>
    <recommendedName>
        <fullName evidence="4">Glycoside hydrolase family 5 domain-containing protein</fullName>
    </recommendedName>
</protein>
<evidence type="ECO:0000256" key="1">
    <source>
        <dbReference type="SAM" id="SignalP"/>
    </source>
</evidence>
<dbReference type="SUPFAM" id="SSF51445">
    <property type="entry name" value="(Trans)glycosidases"/>
    <property type="match status" value="1"/>
</dbReference>
<feature type="chain" id="PRO_5042266100" description="Glycoside hydrolase family 5 domain-containing protein" evidence="1">
    <location>
        <begin position="29"/>
        <end position="461"/>
    </location>
</feature>
<dbReference type="EMBL" id="LGRX02014722">
    <property type="protein sequence ID" value="KAK3264203.1"/>
    <property type="molecule type" value="Genomic_DNA"/>
</dbReference>
<gene>
    <name evidence="2" type="ORF">CYMTET_27041</name>
</gene>
<dbReference type="AlphaFoldDB" id="A0AAE0FR66"/>
<reference evidence="2 3" key="1">
    <citation type="journal article" date="2015" name="Genome Biol. Evol.">
        <title>Comparative Genomics of a Bacterivorous Green Alga Reveals Evolutionary Causalities and Consequences of Phago-Mixotrophic Mode of Nutrition.</title>
        <authorList>
            <person name="Burns J.A."/>
            <person name="Paasch A."/>
            <person name="Narechania A."/>
            <person name="Kim E."/>
        </authorList>
    </citation>
    <scope>NUCLEOTIDE SEQUENCE [LARGE SCALE GENOMIC DNA]</scope>
    <source>
        <strain evidence="2 3">PLY_AMNH</strain>
    </source>
</reference>
<name>A0AAE0FR66_9CHLO</name>
<sequence>MGILPMKGTVTATVSCLLAVCSLSGGVARECSKPAYPVKLQHPQQSLNCDYLESLRADLEHSGAYQSHHEVDERRESDPVPGDPWDSALIKGTNYVPSYAKNAISAWIDFDARIFETELGYAEEAKINTIRIFLHWLPWQHDKQQFLLNISKVVEIASSKSLRTVFVLFDSYGGGDPDQTCISSGKYRNLNWVANPGPHRVTDNTTWGLLEGYVADLVSAYAADPRVLGWDVFNEPEPLPPSSPSDTWRFVTHFVEYVNATLEHERVKSNASFVPFVTTTVIPGGNACGSSTALAGVTVVSFQNYNGNRGAVAGDSAGVISCAKRYRKPVVLMGAMDRSTVPQSAVCECLFEAYGQAAMLIPAHPRIGIVLGFRAGNGLVIGADVLLGPGGVPRGGLVYPNGTWYSAAEREVGLRGGTHAVQVLGYKEAPGEHPAWWGNNFSFVPPLWNWNPMKSHRDGAG</sequence>
<dbReference type="InterPro" id="IPR017853">
    <property type="entry name" value="GH"/>
</dbReference>
<feature type="non-terminal residue" evidence="2">
    <location>
        <position position="461"/>
    </location>
</feature>
<evidence type="ECO:0000313" key="2">
    <source>
        <dbReference type="EMBL" id="KAK3264203.1"/>
    </source>
</evidence>
<feature type="signal peptide" evidence="1">
    <location>
        <begin position="1"/>
        <end position="28"/>
    </location>
</feature>
<keyword evidence="3" id="KW-1185">Reference proteome</keyword>
<keyword evidence="1" id="KW-0732">Signal</keyword>
<dbReference type="Proteomes" id="UP001190700">
    <property type="component" value="Unassembled WGS sequence"/>
</dbReference>
<dbReference type="Gene3D" id="3.20.20.80">
    <property type="entry name" value="Glycosidases"/>
    <property type="match status" value="1"/>
</dbReference>
<proteinExistence type="predicted"/>
<accession>A0AAE0FR66</accession>